<organism evidence="3 4">
    <name type="scientific">Roseiconus nitratireducens</name>
    <dbReference type="NCBI Taxonomy" id="2605748"/>
    <lineage>
        <taxon>Bacteria</taxon>
        <taxon>Pseudomonadati</taxon>
        <taxon>Planctomycetota</taxon>
        <taxon>Planctomycetia</taxon>
        <taxon>Pirellulales</taxon>
        <taxon>Pirellulaceae</taxon>
        <taxon>Roseiconus</taxon>
    </lineage>
</organism>
<evidence type="ECO:0000259" key="2">
    <source>
        <dbReference type="PROSITE" id="PS50106"/>
    </source>
</evidence>
<dbReference type="PROSITE" id="PS50106">
    <property type="entry name" value="PDZ"/>
    <property type="match status" value="1"/>
</dbReference>
<dbReference type="InterPro" id="IPR036034">
    <property type="entry name" value="PDZ_sf"/>
</dbReference>
<reference evidence="3 4" key="1">
    <citation type="submission" date="2019-08" db="EMBL/GenBank/DDBJ databases">
        <authorList>
            <person name="Dhanesh K."/>
            <person name="Kumar G."/>
            <person name="Sasikala C."/>
            <person name="Venkata Ramana C."/>
        </authorList>
    </citation>
    <scope>NUCLEOTIDE SEQUENCE [LARGE SCALE GENOMIC DNA]</scope>
    <source>
        <strain evidence="3 4">JC645</strain>
    </source>
</reference>
<keyword evidence="1" id="KW-0732">Signal</keyword>
<dbReference type="Gene3D" id="2.30.42.10">
    <property type="match status" value="1"/>
</dbReference>
<dbReference type="SUPFAM" id="SSF50156">
    <property type="entry name" value="PDZ domain-like"/>
    <property type="match status" value="1"/>
</dbReference>
<evidence type="ECO:0000313" key="4">
    <source>
        <dbReference type="Proteomes" id="UP000324479"/>
    </source>
</evidence>
<dbReference type="InterPro" id="IPR039366">
    <property type="entry name" value="Pilotin"/>
</dbReference>
<feature type="signal peptide" evidence="1">
    <location>
        <begin position="1"/>
        <end position="30"/>
    </location>
</feature>
<evidence type="ECO:0000256" key="1">
    <source>
        <dbReference type="SAM" id="SignalP"/>
    </source>
</evidence>
<dbReference type="AlphaFoldDB" id="A0A5M6D6V5"/>
<keyword evidence="4" id="KW-1185">Reference proteome</keyword>
<comment type="caution">
    <text evidence="3">The sequence shown here is derived from an EMBL/GenBank/DDBJ whole genome shotgun (WGS) entry which is preliminary data.</text>
</comment>
<dbReference type="EMBL" id="VWOX01000011">
    <property type="protein sequence ID" value="KAA5540915.1"/>
    <property type="molecule type" value="Genomic_DNA"/>
</dbReference>
<feature type="domain" description="PDZ" evidence="2">
    <location>
        <begin position="62"/>
        <end position="114"/>
    </location>
</feature>
<protein>
    <submittedName>
        <fullName evidence="3">PDZ domain-containing protein</fullName>
    </submittedName>
</protein>
<dbReference type="RefSeq" id="WP_150077961.1">
    <property type="nucleotide sequence ID" value="NZ_VWOX01000011.1"/>
</dbReference>
<dbReference type="Pfam" id="PF13180">
    <property type="entry name" value="PDZ_2"/>
    <property type="match status" value="1"/>
</dbReference>
<proteinExistence type="predicted"/>
<name>A0A5M6D6V5_9BACT</name>
<dbReference type="InterPro" id="IPR001478">
    <property type="entry name" value="PDZ"/>
</dbReference>
<evidence type="ECO:0000313" key="3">
    <source>
        <dbReference type="EMBL" id="KAA5540915.1"/>
    </source>
</evidence>
<feature type="chain" id="PRO_5024390873" evidence="1">
    <location>
        <begin position="31"/>
        <end position="401"/>
    </location>
</feature>
<dbReference type="Pfam" id="PF09619">
    <property type="entry name" value="YscW"/>
    <property type="match status" value="1"/>
</dbReference>
<dbReference type="Proteomes" id="UP000324479">
    <property type="component" value="Unassembled WGS sequence"/>
</dbReference>
<gene>
    <name evidence="3" type="ORF">FYK55_18540</name>
</gene>
<accession>A0A5M6D6V5</accession>
<sequence>MNRPTSVNVQVAASIAIFLVLSLSSSPARAQDLWNSNTPYVASSSSWGSGWDSGGWNNGGWNTDWQGASSGNRQWTLGISGTNTDTGVVVDQVANNSAAARAGINRGDTIVSVDADRVGLVAGKVFELGDELNHHADSGGRVQLLIQDGRSLRLRSIVAQMSDRQAGLAGTLLVPGGRLPSDAVVSVQLENVSRPHYVVRNGEISFRVPPYSSNQIPFNLNYDPNYIVASDTYRVRASVTSGGRLIYETRQPAYVLTQGNPSSVQLRLDPPSYVAATGATNVNQGGVFTAGYANYDYISQQVTAAYERYLGRRPSAMELAAWHQVPDTQYRLSRLPLELMGSQEYYDRTGNNNLVWVRQVFGEVIGRTPTALELDQWMRRFSELGYSRTTLLEQMKSITKS</sequence>